<dbReference type="InterPro" id="IPR002117">
    <property type="entry name" value="p53_tumour_suppressor"/>
</dbReference>
<proteinExistence type="inferred from homology"/>
<keyword evidence="9 18" id="KW-0805">Transcription regulation</keyword>
<dbReference type="FunFam" id="4.10.170.10:FF:000005">
    <property type="entry name" value="Cellular tumor antigen p53"/>
    <property type="match status" value="1"/>
</dbReference>
<dbReference type="InterPro" id="IPR012346">
    <property type="entry name" value="p53/RUNT-type_TF_DNA-bd_sf"/>
</dbReference>
<keyword evidence="13 18" id="KW-0539">Nucleus</keyword>
<comment type="function">
    <text evidence="18">Multifunctional transcription factor that induces cell cycle arrest, DNA repair or apoptosis upon binding to its target DNA sequence. Acts as a tumor suppressor in many tumor types; induces growth arrest or apoptosis depending on the physiological circumstances and cell type. Negatively regulates cell division by controlling expression of a set of genes required for this process. One of the activated genes is an inhibitor of cyclin-dependent kinases. Apoptosis induction seems to be mediated either by stimulation of BAX and FAS antigen expression, or by repression of Bcl-2 expression.</text>
</comment>
<dbReference type="InterPro" id="IPR008967">
    <property type="entry name" value="p53-like_TF_DNA-bd_sf"/>
</dbReference>
<dbReference type="GO" id="GO:0051262">
    <property type="term" value="P:protein tetramerization"/>
    <property type="evidence" value="ECO:0007669"/>
    <property type="project" value="InterPro"/>
</dbReference>
<gene>
    <name evidence="22" type="ORF">AALO_G00028530</name>
</gene>
<dbReference type="PROSITE" id="PS00348">
    <property type="entry name" value="P53"/>
    <property type="match status" value="1"/>
</dbReference>
<evidence type="ECO:0000256" key="16">
    <source>
        <dbReference type="PIRSR" id="PIRSR602117-2"/>
    </source>
</evidence>
<evidence type="ECO:0000256" key="1">
    <source>
        <dbReference type="ARBA" id="ARBA00006167"/>
    </source>
</evidence>
<evidence type="ECO:0000256" key="6">
    <source>
        <dbReference type="ARBA" id="ARBA00022703"/>
    </source>
</evidence>
<feature type="region of interest" description="Disordered" evidence="19">
    <location>
        <begin position="319"/>
        <end position="359"/>
    </location>
</feature>
<dbReference type="InterPro" id="IPR011615">
    <property type="entry name" value="p53_DNA-bd"/>
</dbReference>
<keyword evidence="6 18" id="KW-0053">Apoptosis</keyword>
<feature type="domain" description="p53 DNA-binding" evidence="20">
    <location>
        <begin position="125"/>
        <end position="314"/>
    </location>
</feature>
<evidence type="ECO:0000313" key="23">
    <source>
        <dbReference type="Proteomes" id="UP000823561"/>
    </source>
</evidence>
<evidence type="ECO:0000256" key="7">
    <source>
        <dbReference type="ARBA" id="ARBA00022723"/>
    </source>
</evidence>
<dbReference type="InterPro" id="IPR036674">
    <property type="entry name" value="p53_tetramer_sf"/>
</dbReference>
<reference evidence="22" key="1">
    <citation type="submission" date="2020-10" db="EMBL/GenBank/DDBJ databases">
        <title>Chromosome-scale genome assembly of the Allis shad, Alosa alosa.</title>
        <authorList>
            <person name="Margot Z."/>
            <person name="Christophe K."/>
            <person name="Cabau C."/>
            <person name="Louis A."/>
            <person name="Berthelot C."/>
            <person name="Parey E."/>
            <person name="Roest Crollius H."/>
            <person name="Montfort J."/>
            <person name="Robinson-Rechavi M."/>
            <person name="Bucao C."/>
            <person name="Bouchez O."/>
            <person name="Gislard M."/>
            <person name="Lluch J."/>
            <person name="Milhes M."/>
            <person name="Lampietro C."/>
            <person name="Lopez Roques C."/>
            <person name="Donnadieu C."/>
            <person name="Braasch I."/>
            <person name="Desvignes T."/>
            <person name="Postlethwait J."/>
            <person name="Bobe J."/>
            <person name="Guiguen Y."/>
        </authorList>
    </citation>
    <scope>NUCLEOTIDE SEQUENCE</scope>
    <source>
        <strain evidence="22">M-15738</strain>
        <tissue evidence="22">Blood</tissue>
    </source>
</reference>
<feature type="binding site" evidence="15">
    <location>
        <position position="264"/>
    </location>
    <ligand>
        <name>Zn(2+)</name>
        <dbReference type="ChEBI" id="CHEBI:29105"/>
    </ligand>
</feature>
<dbReference type="EMBL" id="JADWDJ010000002">
    <property type="protein sequence ID" value="KAG5284607.1"/>
    <property type="molecule type" value="Genomic_DNA"/>
</dbReference>
<dbReference type="Proteomes" id="UP000823561">
    <property type="component" value="Chromosome 2"/>
</dbReference>
<dbReference type="Pfam" id="PF00870">
    <property type="entry name" value="P53"/>
    <property type="match status" value="1"/>
</dbReference>
<dbReference type="PANTHER" id="PTHR11447:SF6">
    <property type="entry name" value="CELLULAR TUMOR ANTIGEN P53"/>
    <property type="match status" value="1"/>
</dbReference>
<evidence type="ECO:0000256" key="2">
    <source>
        <dbReference type="ARBA" id="ARBA00011393"/>
    </source>
</evidence>
<keyword evidence="4 18" id="KW-0963">Cytoplasm</keyword>
<dbReference type="PRINTS" id="PR00386">
    <property type="entry name" value="P53SUPPRESSR"/>
</dbReference>
<keyword evidence="11 18" id="KW-0010">Activator</keyword>
<name>A0AAV6HFF3_9TELE</name>
<protein>
    <recommendedName>
        <fullName evidence="3 18">Cellular tumor antigen p53</fullName>
    </recommendedName>
</protein>
<evidence type="ECO:0000256" key="19">
    <source>
        <dbReference type="SAM" id="MobiDB-lite"/>
    </source>
</evidence>
<evidence type="ECO:0000256" key="10">
    <source>
        <dbReference type="ARBA" id="ARBA00023125"/>
    </source>
</evidence>
<feature type="compositionally biased region" description="Basic and acidic residues" evidence="19">
    <location>
        <begin position="406"/>
        <end position="418"/>
    </location>
</feature>
<keyword evidence="8 15" id="KW-0862">Zinc</keyword>
<comment type="subcellular location">
    <subcellularLocation>
        <location evidence="18">Cytoplasm</location>
    </subcellularLocation>
    <subcellularLocation>
        <location evidence="18">Nucleus</location>
    </subcellularLocation>
</comment>
<dbReference type="GO" id="GO:0005737">
    <property type="term" value="C:cytoplasm"/>
    <property type="evidence" value="ECO:0007669"/>
    <property type="project" value="UniProtKB-SubCell"/>
</dbReference>
<dbReference type="Gene3D" id="4.10.170.10">
    <property type="entry name" value="p53-like tetramerisation domain"/>
    <property type="match status" value="1"/>
</dbReference>
<keyword evidence="7 15" id="KW-0479">Metal-binding</keyword>
<dbReference type="InterPro" id="IPR057064">
    <property type="entry name" value="P53_central_site"/>
</dbReference>
<keyword evidence="12 18" id="KW-0804">Transcription</keyword>
<evidence type="ECO:0000256" key="9">
    <source>
        <dbReference type="ARBA" id="ARBA00023015"/>
    </source>
</evidence>
<evidence type="ECO:0000256" key="12">
    <source>
        <dbReference type="ARBA" id="ARBA00023163"/>
    </source>
</evidence>
<evidence type="ECO:0000256" key="13">
    <source>
        <dbReference type="ARBA" id="ARBA00023242"/>
    </source>
</evidence>
<dbReference type="GO" id="GO:0042981">
    <property type="term" value="P:regulation of apoptotic process"/>
    <property type="evidence" value="ECO:0007669"/>
    <property type="project" value="UniProtKB-ARBA"/>
</dbReference>
<dbReference type="FunFam" id="2.60.40.720:FF:000003">
    <property type="entry name" value="Cellular tumor antigen p53"/>
    <property type="match status" value="1"/>
</dbReference>
<dbReference type="Gene3D" id="2.60.40.720">
    <property type="match status" value="1"/>
</dbReference>
<comment type="caution">
    <text evidence="22">The sequence shown here is derived from an EMBL/GenBank/DDBJ whole genome shotgun (WGS) entry which is preliminary data.</text>
</comment>
<dbReference type="Pfam" id="PF07710">
    <property type="entry name" value="P53_tetramer"/>
    <property type="match status" value="1"/>
</dbReference>
<evidence type="ECO:0000313" key="22">
    <source>
        <dbReference type="EMBL" id="KAG5284607.1"/>
    </source>
</evidence>
<comment type="cofactor">
    <cofactor evidence="15 18">
        <name>Zn(2+)</name>
        <dbReference type="ChEBI" id="CHEBI:29105"/>
    </cofactor>
    <text evidence="15 18">Binds 1 zinc ion per subunit.</text>
</comment>
<dbReference type="GO" id="GO:0000981">
    <property type="term" value="F:DNA-binding transcription factor activity, RNA polymerase II-specific"/>
    <property type="evidence" value="ECO:0007669"/>
    <property type="project" value="TreeGrafter"/>
</dbReference>
<feature type="region of interest" description="Disordered" evidence="19">
    <location>
        <begin position="383"/>
        <end position="433"/>
    </location>
</feature>
<evidence type="ECO:0000256" key="3">
    <source>
        <dbReference type="ARBA" id="ARBA00017135"/>
    </source>
</evidence>
<dbReference type="InterPro" id="IPR010991">
    <property type="entry name" value="p53_tetrameristn"/>
</dbReference>
<keyword evidence="5" id="KW-0597">Phosphoprotein</keyword>
<feature type="binding site" evidence="15">
    <location>
        <position position="201"/>
    </location>
    <ligand>
        <name>Zn(2+)</name>
        <dbReference type="ChEBI" id="CHEBI:29105"/>
    </ligand>
</feature>
<keyword evidence="10 18" id="KW-0238">DNA-binding</keyword>
<accession>A0AAV6HFF3</accession>
<sequence>MVRSADQACSSHKSARLGRMCIHFKQCRNSVGFGELRRSSEWCLCPSYWDRPGQRATMNDQGNSQDFEDLWNSMVQPTADVNWETSYLSESHFDEQVFEQLHVSEPYLSAPDGGGAPPCSTVPTTTDYPGVHGFQLRFPKSSFAKSVTCTYSTDLNKLYCQLAKTCHIQMVVETLPPPGSMLRATAVYKKSEHVAEVVRRCPHHERTPENNDGQPPPSHLIRVEGNLHAVYQQDPNTGRQSVVVPYEQPQLGCEYTTTLYNYMCNSSCMGGMNRRPILTIVTLETQEGVVLGRRCFEVRVCACPGRDRKTEETNFRKIQEAKPSVKTTATPKRSLKETPQAAAHPEGSKKAKSGSSTEEEIFHLQVRGRERYEMLKKINDGLELNDLVPPSDAEKYRQRHSSKGGNKRERDGHTMEPKRGKKPLVKGEKSDSD</sequence>
<dbReference type="GO" id="GO:0046872">
    <property type="term" value="F:metal ion binding"/>
    <property type="evidence" value="ECO:0007669"/>
    <property type="project" value="UniProtKB-KW"/>
</dbReference>
<feature type="binding site" evidence="15">
    <location>
        <position position="268"/>
    </location>
    <ligand>
        <name>Zn(2+)</name>
        <dbReference type="ChEBI" id="CHEBI:29105"/>
    </ligand>
</feature>
<dbReference type="PANTHER" id="PTHR11447">
    <property type="entry name" value="CELLULAR TUMOR ANTIGEN P53"/>
    <property type="match status" value="1"/>
</dbReference>
<dbReference type="SUPFAM" id="SSF47719">
    <property type="entry name" value="p53 tetramerization domain"/>
    <property type="match status" value="1"/>
</dbReference>
<organism evidence="22 23">
    <name type="scientific">Alosa alosa</name>
    <name type="common">allis shad</name>
    <dbReference type="NCBI Taxonomy" id="278164"/>
    <lineage>
        <taxon>Eukaryota</taxon>
        <taxon>Metazoa</taxon>
        <taxon>Chordata</taxon>
        <taxon>Craniata</taxon>
        <taxon>Vertebrata</taxon>
        <taxon>Euteleostomi</taxon>
        <taxon>Actinopterygii</taxon>
        <taxon>Neopterygii</taxon>
        <taxon>Teleostei</taxon>
        <taxon>Clupei</taxon>
        <taxon>Clupeiformes</taxon>
        <taxon>Clupeoidei</taxon>
        <taxon>Clupeidae</taxon>
        <taxon>Alosa</taxon>
    </lineage>
</organism>
<dbReference type="GO" id="GO:0006915">
    <property type="term" value="P:apoptotic process"/>
    <property type="evidence" value="ECO:0007669"/>
    <property type="project" value="UniProtKB-KW"/>
</dbReference>
<dbReference type="GO" id="GO:0000978">
    <property type="term" value="F:RNA polymerase II cis-regulatory region sequence-specific DNA binding"/>
    <property type="evidence" value="ECO:0007669"/>
    <property type="project" value="TreeGrafter"/>
</dbReference>
<keyword evidence="14 18" id="KW-0131">Cell cycle</keyword>
<feature type="site" description="Interaction with DNA" evidence="16">
    <location>
        <position position="145"/>
    </location>
</feature>
<evidence type="ECO:0000256" key="8">
    <source>
        <dbReference type="ARBA" id="ARBA00022833"/>
    </source>
</evidence>
<comment type="similarity">
    <text evidence="1 18">Belongs to the p53 family.</text>
</comment>
<evidence type="ECO:0000259" key="20">
    <source>
        <dbReference type="Pfam" id="PF00870"/>
    </source>
</evidence>
<feature type="cross-link" description="Glycyl lysine isopeptide (Lys-Gly) (interchain with G-Cter in ubiquitin)" evidence="17">
    <location>
        <position position="317"/>
    </location>
</feature>
<evidence type="ECO:0000256" key="11">
    <source>
        <dbReference type="ARBA" id="ARBA00023159"/>
    </source>
</evidence>
<feature type="domain" description="p53 tetramerisation" evidence="21">
    <location>
        <begin position="352"/>
        <end position="390"/>
    </location>
</feature>
<comment type="subunit">
    <text evidence="2 18">Binds DNA as a homotetramer.</text>
</comment>
<evidence type="ECO:0000256" key="15">
    <source>
        <dbReference type="PIRSR" id="PIRSR602117-1"/>
    </source>
</evidence>
<dbReference type="GO" id="GO:0005634">
    <property type="term" value="C:nucleus"/>
    <property type="evidence" value="ECO:0007669"/>
    <property type="project" value="UniProtKB-SubCell"/>
</dbReference>
<dbReference type="CDD" id="cd08367">
    <property type="entry name" value="P53"/>
    <property type="match status" value="1"/>
</dbReference>
<feature type="binding site" evidence="15">
    <location>
        <position position="204"/>
    </location>
    <ligand>
        <name>Zn(2+)</name>
        <dbReference type="ChEBI" id="CHEBI:29105"/>
    </ligand>
</feature>
<evidence type="ECO:0000256" key="17">
    <source>
        <dbReference type="PIRSR" id="PIRSR602117-3"/>
    </source>
</evidence>
<evidence type="ECO:0000256" key="5">
    <source>
        <dbReference type="ARBA" id="ARBA00022553"/>
    </source>
</evidence>
<evidence type="ECO:0000259" key="21">
    <source>
        <dbReference type="Pfam" id="PF07710"/>
    </source>
</evidence>
<evidence type="ECO:0000256" key="14">
    <source>
        <dbReference type="ARBA" id="ARBA00023306"/>
    </source>
</evidence>
<evidence type="ECO:0000256" key="4">
    <source>
        <dbReference type="ARBA" id="ARBA00022490"/>
    </source>
</evidence>
<dbReference type="AlphaFoldDB" id="A0AAV6HFF3"/>
<evidence type="ECO:0000256" key="18">
    <source>
        <dbReference type="RuleBase" id="RU003304"/>
    </source>
</evidence>
<keyword evidence="23" id="KW-1185">Reference proteome</keyword>
<dbReference type="SUPFAM" id="SSF49417">
    <property type="entry name" value="p53-like transcription factors"/>
    <property type="match status" value="1"/>
</dbReference>